<evidence type="ECO:0000313" key="1">
    <source>
        <dbReference type="EMBL" id="OGM06182.1"/>
    </source>
</evidence>
<reference evidence="1 2" key="1">
    <citation type="journal article" date="2016" name="Nat. Commun.">
        <title>Thousands of microbial genomes shed light on interconnected biogeochemical processes in an aquifer system.</title>
        <authorList>
            <person name="Anantharaman K."/>
            <person name="Brown C.T."/>
            <person name="Hug L.A."/>
            <person name="Sharon I."/>
            <person name="Castelle C.J."/>
            <person name="Probst A.J."/>
            <person name="Thomas B.C."/>
            <person name="Singh A."/>
            <person name="Wilkins M.J."/>
            <person name="Karaoz U."/>
            <person name="Brodie E.L."/>
            <person name="Williams K.H."/>
            <person name="Hubbard S.S."/>
            <person name="Banfield J.F."/>
        </authorList>
    </citation>
    <scope>NUCLEOTIDE SEQUENCE [LARGE SCALE GENOMIC DNA]</scope>
</reference>
<accession>A0A1F7WTR2</accession>
<sequence length="72" mass="8187">MPKTRQELLEEINEKLDFMIDGLSRQIVKKDALGQKKVMAIGGAELFTAWKKMQAKDTLSRIIPNESINPKT</sequence>
<organism evidence="1 2">
    <name type="scientific">Candidatus Woesebacteria bacterium GWB1_43_5</name>
    <dbReference type="NCBI Taxonomy" id="1802474"/>
    <lineage>
        <taxon>Bacteria</taxon>
        <taxon>Candidatus Woeseibacteriota</taxon>
    </lineage>
</organism>
<gene>
    <name evidence="1" type="ORF">A2125_00855</name>
</gene>
<dbReference type="Proteomes" id="UP000178812">
    <property type="component" value="Unassembled WGS sequence"/>
</dbReference>
<protein>
    <submittedName>
        <fullName evidence="1">Uncharacterized protein</fullName>
    </submittedName>
</protein>
<dbReference type="AlphaFoldDB" id="A0A1F7WTR2"/>
<comment type="caution">
    <text evidence="1">The sequence shown here is derived from an EMBL/GenBank/DDBJ whole genome shotgun (WGS) entry which is preliminary data.</text>
</comment>
<evidence type="ECO:0000313" key="2">
    <source>
        <dbReference type="Proteomes" id="UP000178812"/>
    </source>
</evidence>
<name>A0A1F7WTR2_9BACT</name>
<proteinExistence type="predicted"/>
<dbReference type="EMBL" id="MGFM01000001">
    <property type="protein sequence ID" value="OGM06182.1"/>
    <property type="molecule type" value="Genomic_DNA"/>
</dbReference>